<reference evidence="1 2" key="1">
    <citation type="submission" date="2017-12" db="EMBL/GenBank/DDBJ databases">
        <title>High-resolution comparative analysis of great ape genomes.</title>
        <authorList>
            <person name="Pollen A."/>
            <person name="Hastie A."/>
            <person name="Hormozdiari F."/>
            <person name="Dougherty M."/>
            <person name="Liu R."/>
            <person name="Chaisson M."/>
            <person name="Hoppe E."/>
            <person name="Hill C."/>
            <person name="Pang A."/>
            <person name="Hillier L."/>
            <person name="Baker C."/>
            <person name="Armstrong J."/>
            <person name="Shendure J."/>
            <person name="Paten B."/>
            <person name="Wilson R."/>
            <person name="Chao H."/>
            <person name="Schneider V."/>
            <person name="Ventura M."/>
            <person name="Kronenberg Z."/>
            <person name="Murali S."/>
            <person name="Gordon D."/>
            <person name="Cantsilieris S."/>
            <person name="Munson K."/>
            <person name="Nelson B."/>
            <person name="Raja A."/>
            <person name="Underwood J."/>
            <person name="Diekhans M."/>
            <person name="Fiddes I."/>
            <person name="Haussler D."/>
            <person name="Eichler E."/>
        </authorList>
    </citation>
    <scope>NUCLEOTIDE SEQUENCE [LARGE SCALE GENOMIC DNA]</scope>
    <source>
        <strain evidence="1">Yerkes chimp pedigree #C0471</strain>
    </source>
</reference>
<feature type="non-terminal residue" evidence="1">
    <location>
        <position position="1"/>
    </location>
</feature>
<sequence length="35" mass="4052">KFLHDNMVEIPNRIMFSEMKRVTHLSCPSESFGLG</sequence>
<dbReference type="AlphaFoldDB" id="A0A2J8LJ74"/>
<dbReference type="Proteomes" id="UP000236370">
    <property type="component" value="Unassembled WGS sequence"/>
</dbReference>
<gene>
    <name evidence="1" type="ORF">CK820_G0028685</name>
</gene>
<organism evidence="1 2">
    <name type="scientific">Pan troglodytes</name>
    <name type="common">Chimpanzee</name>
    <dbReference type="NCBI Taxonomy" id="9598"/>
    <lineage>
        <taxon>Eukaryota</taxon>
        <taxon>Metazoa</taxon>
        <taxon>Chordata</taxon>
        <taxon>Craniata</taxon>
        <taxon>Vertebrata</taxon>
        <taxon>Euteleostomi</taxon>
        <taxon>Mammalia</taxon>
        <taxon>Eutheria</taxon>
        <taxon>Euarchontoglires</taxon>
        <taxon>Primates</taxon>
        <taxon>Haplorrhini</taxon>
        <taxon>Catarrhini</taxon>
        <taxon>Hominidae</taxon>
        <taxon>Pan</taxon>
    </lineage>
</organism>
<dbReference type="EMBL" id="NBAG03000289">
    <property type="protein sequence ID" value="PNI47315.1"/>
    <property type="molecule type" value="Genomic_DNA"/>
</dbReference>
<evidence type="ECO:0000313" key="1">
    <source>
        <dbReference type="EMBL" id="PNI47315.1"/>
    </source>
</evidence>
<evidence type="ECO:0000313" key="2">
    <source>
        <dbReference type="Proteomes" id="UP000236370"/>
    </source>
</evidence>
<comment type="caution">
    <text evidence="1">The sequence shown here is derived from an EMBL/GenBank/DDBJ whole genome shotgun (WGS) entry which is preliminary data.</text>
</comment>
<accession>A0A2J8LJ74</accession>
<name>A0A2J8LJ74_PANTR</name>
<protein>
    <submittedName>
        <fullName evidence="1">LIG3 isoform 15</fullName>
    </submittedName>
</protein>
<proteinExistence type="predicted"/>